<dbReference type="SUPFAM" id="SSF143100">
    <property type="entry name" value="TTHA1013/TTHA0281-like"/>
    <property type="match status" value="1"/>
</dbReference>
<evidence type="ECO:0008006" key="3">
    <source>
        <dbReference type="Google" id="ProtNLM"/>
    </source>
</evidence>
<sequence>MPVTIEIISDPDQGGFTARLPDIPAYGEGETEEEAIKDLKEALAGYLETYGLDDAESRICQPALRTIDLELTELAGG</sequence>
<evidence type="ECO:0000313" key="2">
    <source>
        <dbReference type="Proteomes" id="UP000323917"/>
    </source>
</evidence>
<protein>
    <recommendedName>
        <fullName evidence="3">HicB-like antitoxin of toxin-antitoxin system domain-containing protein</fullName>
    </recommendedName>
</protein>
<dbReference type="EMBL" id="CP042913">
    <property type="protein sequence ID" value="QEG33376.1"/>
    <property type="molecule type" value="Genomic_DNA"/>
</dbReference>
<gene>
    <name evidence="1" type="ORF">Pr1d_06370</name>
</gene>
<dbReference type="Proteomes" id="UP000323917">
    <property type="component" value="Chromosome"/>
</dbReference>
<dbReference type="InterPro" id="IPR035069">
    <property type="entry name" value="TTHA1013/TTHA0281-like"/>
</dbReference>
<keyword evidence="2" id="KW-1185">Reference proteome</keyword>
<dbReference type="KEGG" id="bgok:Pr1d_06370"/>
<reference evidence="1 2" key="1">
    <citation type="submission" date="2019-08" db="EMBL/GenBank/DDBJ databases">
        <title>Deep-cultivation of Planctomycetes and their phenomic and genomic characterization uncovers novel biology.</title>
        <authorList>
            <person name="Wiegand S."/>
            <person name="Jogler M."/>
            <person name="Boedeker C."/>
            <person name="Pinto D."/>
            <person name="Vollmers J."/>
            <person name="Rivas-Marin E."/>
            <person name="Kohn T."/>
            <person name="Peeters S.H."/>
            <person name="Heuer A."/>
            <person name="Rast P."/>
            <person name="Oberbeckmann S."/>
            <person name="Bunk B."/>
            <person name="Jeske O."/>
            <person name="Meyerdierks A."/>
            <person name="Storesund J.E."/>
            <person name="Kallscheuer N."/>
            <person name="Luecker S."/>
            <person name="Lage O.M."/>
            <person name="Pohl T."/>
            <person name="Merkel B.J."/>
            <person name="Hornburger P."/>
            <person name="Mueller R.-W."/>
            <person name="Bruemmer F."/>
            <person name="Labrenz M."/>
            <person name="Spormann A.M."/>
            <person name="Op den Camp H."/>
            <person name="Overmann J."/>
            <person name="Amann R."/>
            <person name="Jetten M.S.M."/>
            <person name="Mascher T."/>
            <person name="Medema M.H."/>
            <person name="Devos D.P."/>
            <person name="Kaster A.-K."/>
            <person name="Ovreas L."/>
            <person name="Rohde M."/>
            <person name="Galperin M.Y."/>
            <person name="Jogler C."/>
        </authorList>
    </citation>
    <scope>NUCLEOTIDE SEQUENCE [LARGE SCALE GENOMIC DNA]</scope>
    <source>
        <strain evidence="1 2">Pr1d</strain>
    </source>
</reference>
<proteinExistence type="predicted"/>
<accession>A0A5B9Q8Y2</accession>
<name>A0A5B9Q8Y2_9BACT</name>
<dbReference type="RefSeq" id="WP_148072150.1">
    <property type="nucleotide sequence ID" value="NZ_CP042913.1"/>
</dbReference>
<dbReference type="Gene3D" id="3.30.160.250">
    <property type="match status" value="1"/>
</dbReference>
<dbReference type="OrthoDB" id="5419659at2"/>
<evidence type="ECO:0000313" key="1">
    <source>
        <dbReference type="EMBL" id="QEG33376.1"/>
    </source>
</evidence>
<dbReference type="AlphaFoldDB" id="A0A5B9Q8Y2"/>
<organism evidence="1 2">
    <name type="scientific">Bythopirellula goksoeyrii</name>
    <dbReference type="NCBI Taxonomy" id="1400387"/>
    <lineage>
        <taxon>Bacteria</taxon>
        <taxon>Pseudomonadati</taxon>
        <taxon>Planctomycetota</taxon>
        <taxon>Planctomycetia</taxon>
        <taxon>Pirellulales</taxon>
        <taxon>Lacipirellulaceae</taxon>
        <taxon>Bythopirellula</taxon>
    </lineage>
</organism>